<keyword evidence="6" id="KW-0406">Ion transport</keyword>
<dbReference type="AlphaFoldDB" id="A0A062V9I1"/>
<name>A0A062V9I1_9PROT</name>
<feature type="transmembrane region" description="Helical" evidence="8">
    <location>
        <begin position="39"/>
        <end position="60"/>
    </location>
</feature>
<dbReference type="Pfam" id="PF02386">
    <property type="entry name" value="TrkH"/>
    <property type="match status" value="1"/>
</dbReference>
<dbReference type="InterPro" id="IPR003445">
    <property type="entry name" value="Cat_transpt"/>
</dbReference>
<keyword evidence="2" id="KW-0813">Transport</keyword>
<feature type="transmembrane region" description="Helical" evidence="8">
    <location>
        <begin position="180"/>
        <end position="199"/>
    </location>
</feature>
<protein>
    <submittedName>
        <fullName evidence="9">TrkH family potassium uptake protein</fullName>
    </submittedName>
</protein>
<feature type="transmembrane region" description="Helical" evidence="8">
    <location>
        <begin position="368"/>
        <end position="387"/>
    </location>
</feature>
<evidence type="ECO:0000256" key="3">
    <source>
        <dbReference type="ARBA" id="ARBA00022475"/>
    </source>
</evidence>
<evidence type="ECO:0000256" key="1">
    <source>
        <dbReference type="ARBA" id="ARBA00004651"/>
    </source>
</evidence>
<keyword evidence="3" id="KW-1003">Cell membrane</keyword>
<comment type="caution">
    <text evidence="9">The sequence shown here is derived from an EMBL/GenBank/DDBJ whole genome shotgun (WGS) entry which is preliminary data.</text>
</comment>
<feature type="transmembrane region" description="Helical" evidence="8">
    <location>
        <begin position="306"/>
        <end position="323"/>
    </location>
</feature>
<evidence type="ECO:0000256" key="5">
    <source>
        <dbReference type="ARBA" id="ARBA00022989"/>
    </source>
</evidence>
<dbReference type="PANTHER" id="PTHR32024">
    <property type="entry name" value="TRK SYSTEM POTASSIUM UPTAKE PROTEIN TRKG-RELATED"/>
    <property type="match status" value="1"/>
</dbReference>
<dbReference type="PANTHER" id="PTHR32024:SF1">
    <property type="entry name" value="KTR SYSTEM POTASSIUM UPTAKE PROTEIN B"/>
    <property type="match status" value="1"/>
</dbReference>
<evidence type="ECO:0000256" key="2">
    <source>
        <dbReference type="ARBA" id="ARBA00022448"/>
    </source>
</evidence>
<keyword evidence="5 8" id="KW-1133">Transmembrane helix</keyword>
<feature type="transmembrane region" description="Helical" evidence="8">
    <location>
        <begin position="153"/>
        <end position="174"/>
    </location>
</feature>
<evidence type="ECO:0000256" key="6">
    <source>
        <dbReference type="ARBA" id="ARBA00023065"/>
    </source>
</evidence>
<feature type="transmembrane region" description="Helical" evidence="8">
    <location>
        <begin position="399"/>
        <end position="420"/>
    </location>
</feature>
<dbReference type="GO" id="GO:0030001">
    <property type="term" value="P:metal ion transport"/>
    <property type="evidence" value="ECO:0007669"/>
    <property type="project" value="UniProtKB-ARBA"/>
</dbReference>
<sequence>MLKGFIMRVTRMIGATRKFLAVASLHVHRFMRRIHPAKLIFAGYAFYMALGWAILCLPVSQSVPVVPLDNLFTAVSAVSTTGLVTVDPGTSYTFLGELVILLLIQAGGIGYMTLGSFVMMATAQHLSPLRERLARTAFTLPEDVSVGSFIRTVVIYTLVIELVGACLLYLQFAASGVDNAVWSSIFHSVSAFCTAGFSLNPNSLENFRGDVGVNATISALSILGAMGFLIAWDVWRGLTRRSFALSFTSKVILKLTGAFLLVGAAVIFVSEPGIAALPSGERLLASFFQTMTTTTTVGFNTHPISTLTPAVIVLLFFLMAIGASPSGTGGGLKTTTFAAMIGLVRSTVRRRPEITFFNRVIAPARLQLAMASSAYFVMLMTPAFFLLCLTEPGKDFEALLFEAISAIGTVGLSMGITGSLSDFGKLTVILLMFAGRVGILTFGIALASKDEEAGKREQEDLLV</sequence>
<dbReference type="eggNOG" id="COG0168">
    <property type="taxonomic scope" value="Bacteria"/>
</dbReference>
<feature type="transmembrane region" description="Helical" evidence="8">
    <location>
        <begin position="251"/>
        <end position="270"/>
    </location>
</feature>
<keyword evidence="4 8" id="KW-0812">Transmembrane</keyword>
<feature type="transmembrane region" description="Helical" evidence="8">
    <location>
        <begin position="98"/>
        <end position="123"/>
    </location>
</feature>
<comment type="subcellular location">
    <subcellularLocation>
        <location evidence="1">Cell membrane</location>
        <topology evidence="1">Multi-pass membrane protein</topology>
    </subcellularLocation>
</comment>
<dbReference type="STRING" id="1280954.HPO_08394"/>
<dbReference type="GO" id="GO:0008324">
    <property type="term" value="F:monoatomic cation transmembrane transporter activity"/>
    <property type="evidence" value="ECO:0007669"/>
    <property type="project" value="InterPro"/>
</dbReference>
<evidence type="ECO:0000313" key="9">
    <source>
        <dbReference type="EMBL" id="KCZ98905.1"/>
    </source>
</evidence>
<evidence type="ECO:0000256" key="7">
    <source>
        <dbReference type="ARBA" id="ARBA00023136"/>
    </source>
</evidence>
<organism evidence="9 10">
    <name type="scientific">Hyphomonas polymorpha PS728</name>
    <dbReference type="NCBI Taxonomy" id="1280954"/>
    <lineage>
        <taxon>Bacteria</taxon>
        <taxon>Pseudomonadati</taxon>
        <taxon>Pseudomonadota</taxon>
        <taxon>Alphaproteobacteria</taxon>
        <taxon>Hyphomonadales</taxon>
        <taxon>Hyphomonadaceae</taxon>
        <taxon>Hyphomonas</taxon>
    </lineage>
</organism>
<proteinExistence type="predicted"/>
<accession>A0A062V9I1</accession>
<keyword evidence="7 8" id="KW-0472">Membrane</keyword>
<dbReference type="PATRIC" id="fig|1280954.3.peg.1703"/>
<reference evidence="9 10" key="1">
    <citation type="journal article" date="2014" name="Antonie Van Leeuwenhoek">
        <title>Hyphomonas beringensis sp. nov. and Hyphomonas chukchiensis sp. nov., isolated from surface seawater of the Bering Sea and Chukchi Sea.</title>
        <authorList>
            <person name="Li C."/>
            <person name="Lai Q."/>
            <person name="Li G."/>
            <person name="Dong C."/>
            <person name="Wang J."/>
            <person name="Liao Y."/>
            <person name="Shao Z."/>
        </authorList>
    </citation>
    <scope>NUCLEOTIDE SEQUENCE [LARGE SCALE GENOMIC DNA]</scope>
    <source>
        <strain evidence="9 10">PS728</strain>
    </source>
</reference>
<evidence type="ECO:0000256" key="8">
    <source>
        <dbReference type="SAM" id="Phobius"/>
    </source>
</evidence>
<dbReference type="GO" id="GO:0005886">
    <property type="term" value="C:plasma membrane"/>
    <property type="evidence" value="ECO:0007669"/>
    <property type="project" value="UniProtKB-SubCell"/>
</dbReference>
<feature type="transmembrane region" description="Helical" evidence="8">
    <location>
        <begin position="211"/>
        <end position="231"/>
    </location>
</feature>
<evidence type="ECO:0000313" key="10">
    <source>
        <dbReference type="Proteomes" id="UP000027100"/>
    </source>
</evidence>
<keyword evidence="10" id="KW-1185">Reference proteome</keyword>
<gene>
    <name evidence="9" type="ORF">HPO_08394</name>
</gene>
<feature type="transmembrane region" description="Helical" evidence="8">
    <location>
        <begin position="426"/>
        <end position="447"/>
    </location>
</feature>
<evidence type="ECO:0000256" key="4">
    <source>
        <dbReference type="ARBA" id="ARBA00022692"/>
    </source>
</evidence>
<dbReference type="Proteomes" id="UP000027100">
    <property type="component" value="Unassembled WGS sequence"/>
</dbReference>
<dbReference type="EMBL" id="ARYM01000008">
    <property type="protein sequence ID" value="KCZ98905.1"/>
    <property type="molecule type" value="Genomic_DNA"/>
</dbReference>